<name>A0A4P6ERZ1_9BACL</name>
<feature type="transmembrane region" description="Helical" evidence="3">
    <location>
        <begin position="291"/>
        <end position="310"/>
    </location>
</feature>
<dbReference type="KEGG" id="pprt:ET464_05090"/>
<dbReference type="PANTHER" id="PTHR22550">
    <property type="entry name" value="SPORE GERMINATION PROTEIN"/>
    <property type="match status" value="1"/>
</dbReference>
<dbReference type="PIRSF" id="PIRSF005690">
    <property type="entry name" value="GerBA"/>
    <property type="match status" value="1"/>
</dbReference>
<accession>A0A4P6ERZ1</accession>
<organism evidence="4 5">
    <name type="scientific">Paenibacillus protaetiae</name>
    <dbReference type="NCBI Taxonomy" id="2509456"/>
    <lineage>
        <taxon>Bacteria</taxon>
        <taxon>Bacillati</taxon>
        <taxon>Bacillota</taxon>
        <taxon>Bacilli</taxon>
        <taxon>Bacillales</taxon>
        <taxon>Paenibacillaceae</taxon>
        <taxon>Paenibacillus</taxon>
    </lineage>
</organism>
<dbReference type="GO" id="GO:0016020">
    <property type="term" value="C:membrane"/>
    <property type="evidence" value="ECO:0007669"/>
    <property type="project" value="InterPro"/>
</dbReference>
<dbReference type="EMBL" id="CP035492">
    <property type="protein sequence ID" value="QAY65850.1"/>
    <property type="molecule type" value="Genomic_DNA"/>
</dbReference>
<dbReference type="Pfam" id="PF03323">
    <property type="entry name" value="GerA"/>
    <property type="match status" value="1"/>
</dbReference>
<dbReference type="AlphaFoldDB" id="A0A4P6ERZ1"/>
<feature type="transmembrane region" description="Helical" evidence="3">
    <location>
        <begin position="330"/>
        <end position="348"/>
    </location>
</feature>
<sequence length="489" mass="54286">MITTMANDKIVWSEQLIRETYKESSDVIIETCRYGTNGEDAVVLFYANGLCDSNEIRKVVQPELALHFEQNAGDKLSFNSLVTMLTLAPFEENSMGAVDQFLFAGDLILFFVKEKALYHMSINKRPQRSPSESATEISIRGPKDGFIEDAVTNVAIIRKRMRTNSLHVKAFTIGTRTQTTLSLLYLADVINPKILDEVTKKLNSIDRDGIYTIDQLDEVLTGSKIKILPLLEYTGRPDFAVNALLSGRFIIVLDGNPMVVIGPAGLTLILKSPEDIHFNYSYVTFARLIRGISLFFAIFLPGIWVALMAFHQDQIPFRIMATVAISRLGLPFSSQIEMFILLMLLEIFREAGIRLPNAIGQTLTSIGGLIIGDAAIRAGLVSPSVVVIGAITAVSGVTLVNQSLSSVVSIMRLFFFILGCYLGLYGVILGIVLFISYLASQKSFGVSYLAPLSPFRFKDAIASFMRLPWFMMKKRPSGMMPQDKDRLRS</sequence>
<keyword evidence="2 3" id="KW-0472">Membrane</keyword>
<evidence type="ECO:0000256" key="1">
    <source>
        <dbReference type="ARBA" id="ARBA00005278"/>
    </source>
</evidence>
<dbReference type="InterPro" id="IPR050768">
    <property type="entry name" value="UPF0353/GerABKA_families"/>
</dbReference>
<feature type="transmembrane region" description="Helical" evidence="3">
    <location>
        <begin position="382"/>
        <end position="401"/>
    </location>
</feature>
<feature type="transmembrane region" description="Helical" evidence="3">
    <location>
        <begin position="413"/>
        <end position="435"/>
    </location>
</feature>
<dbReference type="InterPro" id="IPR004995">
    <property type="entry name" value="Spore_Ger"/>
</dbReference>
<keyword evidence="5" id="KW-1185">Reference proteome</keyword>
<gene>
    <name evidence="4" type="ORF">ET464_05090</name>
</gene>
<dbReference type="Proteomes" id="UP000293568">
    <property type="component" value="Chromosome"/>
</dbReference>
<comment type="similarity">
    <text evidence="1">Belongs to the GerABKA family.</text>
</comment>
<evidence type="ECO:0000256" key="2">
    <source>
        <dbReference type="ARBA" id="ARBA00023136"/>
    </source>
</evidence>
<evidence type="ECO:0000313" key="5">
    <source>
        <dbReference type="Proteomes" id="UP000293568"/>
    </source>
</evidence>
<dbReference type="OrthoDB" id="1726708at2"/>
<protein>
    <submittedName>
        <fullName evidence="4">Spore germination protein</fullName>
    </submittedName>
</protein>
<proteinExistence type="inferred from homology"/>
<evidence type="ECO:0000313" key="4">
    <source>
        <dbReference type="EMBL" id="QAY65850.1"/>
    </source>
</evidence>
<reference evidence="4 5" key="1">
    <citation type="submission" date="2019-01" db="EMBL/GenBank/DDBJ databases">
        <title>Genome sequencing of strain FW100M-2.</title>
        <authorList>
            <person name="Heo J."/>
            <person name="Kim S.-J."/>
            <person name="Kim J.-S."/>
            <person name="Hong S.-B."/>
            <person name="Kwon S.-W."/>
        </authorList>
    </citation>
    <scope>NUCLEOTIDE SEQUENCE [LARGE SCALE GENOMIC DNA]</scope>
    <source>
        <strain evidence="4 5">FW100M-2</strain>
    </source>
</reference>
<dbReference type="GO" id="GO:0009847">
    <property type="term" value="P:spore germination"/>
    <property type="evidence" value="ECO:0007669"/>
    <property type="project" value="InterPro"/>
</dbReference>
<keyword evidence="3" id="KW-1133">Transmembrane helix</keyword>
<evidence type="ECO:0000256" key="3">
    <source>
        <dbReference type="SAM" id="Phobius"/>
    </source>
</evidence>
<dbReference type="PANTHER" id="PTHR22550:SF5">
    <property type="entry name" value="LEUCINE ZIPPER PROTEIN 4"/>
    <property type="match status" value="1"/>
</dbReference>
<keyword evidence="3" id="KW-0812">Transmembrane</keyword>